<dbReference type="PANTHER" id="PTHR10579">
    <property type="entry name" value="CALCIUM-ACTIVATED CHLORIDE CHANNEL REGULATOR"/>
    <property type="match status" value="1"/>
</dbReference>
<dbReference type="InterPro" id="IPR036465">
    <property type="entry name" value="vWFA_dom_sf"/>
</dbReference>
<dbReference type="Proteomes" id="UP000831796">
    <property type="component" value="Chromosome"/>
</dbReference>
<name>A0A8T9QBL9_9BACT</name>
<accession>A0A8T9QBL9</accession>
<evidence type="ECO:0000259" key="1">
    <source>
        <dbReference type="PROSITE" id="PS50234"/>
    </source>
</evidence>
<dbReference type="Gene3D" id="3.40.50.410">
    <property type="entry name" value="von Willebrand factor, type A domain"/>
    <property type="match status" value="1"/>
</dbReference>
<proteinExistence type="predicted"/>
<protein>
    <submittedName>
        <fullName evidence="2">VWA domain-containing protein</fullName>
    </submittedName>
</protein>
<reference evidence="2" key="1">
    <citation type="submission" date="2022-04" db="EMBL/GenBank/DDBJ databases">
        <title>Hymenobacter sp. isolated from the air.</title>
        <authorList>
            <person name="Won M."/>
            <person name="Lee C.-M."/>
            <person name="Woen H.-Y."/>
            <person name="Kwon S.-W."/>
        </authorList>
    </citation>
    <scope>NUCLEOTIDE SEQUENCE</scope>
    <source>
        <strain evidence="2">5116S-3</strain>
    </source>
</reference>
<dbReference type="Pfam" id="PF00092">
    <property type="entry name" value="VWA"/>
    <property type="match status" value="1"/>
</dbReference>
<feature type="domain" description="VWFA" evidence="1">
    <location>
        <begin position="96"/>
        <end position="270"/>
    </location>
</feature>
<dbReference type="InterPro" id="IPR021908">
    <property type="entry name" value="YfbK_C"/>
</dbReference>
<dbReference type="InterPro" id="IPR051266">
    <property type="entry name" value="CLCR"/>
</dbReference>
<dbReference type="SUPFAM" id="SSF53300">
    <property type="entry name" value="vWA-like"/>
    <property type="match status" value="1"/>
</dbReference>
<dbReference type="PANTHER" id="PTHR10579:SF43">
    <property type="entry name" value="ZINC FINGER (C3HC4-TYPE RING FINGER) FAMILY PROTEIN"/>
    <property type="match status" value="1"/>
</dbReference>
<dbReference type="AlphaFoldDB" id="A0A8T9QBL9"/>
<dbReference type="Pfam" id="PF12034">
    <property type="entry name" value="YfbK_C"/>
    <property type="match status" value="1"/>
</dbReference>
<dbReference type="PROSITE" id="PS50234">
    <property type="entry name" value="VWFA"/>
    <property type="match status" value="1"/>
</dbReference>
<dbReference type="RefSeq" id="WP_244676574.1">
    <property type="nucleotide sequence ID" value="NZ_CP095046.1"/>
</dbReference>
<keyword evidence="3" id="KW-1185">Reference proteome</keyword>
<gene>
    <name evidence="2" type="ORF">MUN79_04415</name>
</gene>
<evidence type="ECO:0000313" key="2">
    <source>
        <dbReference type="EMBL" id="UOQ73220.1"/>
    </source>
</evidence>
<dbReference type="Pfam" id="PF12450">
    <property type="entry name" value="vWF_A"/>
    <property type="match status" value="1"/>
</dbReference>
<dbReference type="KEGG" id="hcu:MUN79_04415"/>
<dbReference type="EMBL" id="CP095046">
    <property type="protein sequence ID" value="UOQ73220.1"/>
    <property type="molecule type" value="Genomic_DNA"/>
</dbReference>
<dbReference type="SMART" id="SM00327">
    <property type="entry name" value="VWA"/>
    <property type="match status" value="1"/>
</dbReference>
<sequence length="470" mass="51518">MRQAPLSTFAIDVDPASYSNVRRFLTQNRQLPPPEAVRLEELVNYFHYDYPQPLRPDEPAALQAEVARCPWNPAHQLVLVGVQGREVAHTELPPANLVFLLDVSGSMSDADKLPLLKASLRELLPRLRPQDYVSIVVYAGAAGLVLPPTPGSRPREIMAALENLEAGGSTAGGEGLRLAYQVARQQARPGYNTRIILATDGDFNVGESSDAAMEELITEERQSGVFLSVLGFGEGNLQDSKMELLADKGNGNYAYIDNLNEARRVLVQQFGGTLFTLAKDVKVQVEFNPAEVQQYRLLGYENRLLAAEDFNDDTKDAGELGAGQQVTALYEIVPANVRPRVDPLKYQAGPADYGIVSPASAELLTVKLRYQEPQGSASHLLTLPVRNSSTAIEQASDNFRLAVAVAEFGLLLRQSEHRGQASYRAALGRAQSVRGRDADGSRREFVELVQRAAELSSEAAQALPNEEWRR</sequence>
<organism evidence="2 3">
    <name type="scientific">Hymenobacter cellulosilyticus</name>
    <dbReference type="NCBI Taxonomy" id="2932248"/>
    <lineage>
        <taxon>Bacteria</taxon>
        <taxon>Pseudomonadati</taxon>
        <taxon>Bacteroidota</taxon>
        <taxon>Cytophagia</taxon>
        <taxon>Cytophagales</taxon>
        <taxon>Hymenobacteraceae</taxon>
        <taxon>Hymenobacter</taxon>
    </lineage>
</organism>
<evidence type="ECO:0000313" key="3">
    <source>
        <dbReference type="Proteomes" id="UP000831796"/>
    </source>
</evidence>
<dbReference type="CDD" id="cd01465">
    <property type="entry name" value="vWA_subgroup"/>
    <property type="match status" value="1"/>
</dbReference>
<dbReference type="InterPro" id="IPR002035">
    <property type="entry name" value="VWF_A"/>
</dbReference>
<dbReference type="InterPro" id="IPR022156">
    <property type="entry name" value="Uncharacterised_YfbK_N"/>
</dbReference>